<comment type="similarity">
    <text evidence="6">Belongs to the RnfG family.</text>
</comment>
<feature type="transmembrane region" description="Helical" evidence="7">
    <location>
        <begin position="6"/>
        <end position="30"/>
    </location>
</feature>
<dbReference type="PIRSF" id="PIRSF006091">
    <property type="entry name" value="E_trnsport_RnfG"/>
    <property type="match status" value="1"/>
</dbReference>
<comment type="subcellular location">
    <subcellularLocation>
        <location evidence="6">Cell membrane</location>
        <topology evidence="6">Single-pass membrane protein</topology>
    </subcellularLocation>
</comment>
<dbReference type="PANTHER" id="PTHR36118:SF1">
    <property type="entry name" value="ION-TRANSLOCATING OXIDOREDUCTASE COMPLEX SUBUNIT G"/>
    <property type="match status" value="1"/>
</dbReference>
<organism evidence="9 10">
    <name type="scientific">Geovibrio thiophilus</name>
    <dbReference type="NCBI Taxonomy" id="139438"/>
    <lineage>
        <taxon>Bacteria</taxon>
        <taxon>Pseudomonadati</taxon>
        <taxon>Deferribacterota</taxon>
        <taxon>Deferribacteres</taxon>
        <taxon>Deferribacterales</taxon>
        <taxon>Geovibrionaceae</taxon>
        <taxon>Geovibrio</taxon>
    </lineage>
</organism>
<keyword evidence="6 7" id="KW-0472">Membrane</keyword>
<keyword evidence="3 6" id="KW-0285">Flavoprotein</keyword>
<keyword evidence="10" id="KW-1185">Reference proteome</keyword>
<evidence type="ECO:0000256" key="4">
    <source>
        <dbReference type="ARBA" id="ARBA00022643"/>
    </source>
</evidence>
<keyword evidence="5 6" id="KW-0249">Electron transport</keyword>
<name>A0A410JZM5_9BACT</name>
<dbReference type="InterPro" id="IPR010209">
    <property type="entry name" value="Ion_transpt_RnfG/RsxG"/>
</dbReference>
<evidence type="ECO:0000313" key="10">
    <source>
        <dbReference type="Proteomes" id="UP000287502"/>
    </source>
</evidence>
<evidence type="ECO:0000313" key="9">
    <source>
        <dbReference type="EMBL" id="QAR33589.1"/>
    </source>
</evidence>
<dbReference type="PANTHER" id="PTHR36118">
    <property type="entry name" value="ION-TRANSLOCATING OXIDOREDUCTASE COMPLEX SUBUNIT G"/>
    <property type="match status" value="1"/>
</dbReference>
<keyword evidence="2 6" id="KW-0597">Phosphoprotein</keyword>
<keyword evidence="6" id="KW-1003">Cell membrane</keyword>
<evidence type="ECO:0000256" key="2">
    <source>
        <dbReference type="ARBA" id="ARBA00022553"/>
    </source>
</evidence>
<gene>
    <name evidence="6" type="primary">rnfG</name>
    <name evidence="9" type="ORF">EP073_09300</name>
</gene>
<reference evidence="9 10" key="1">
    <citation type="submission" date="2019-01" db="EMBL/GenBank/DDBJ databases">
        <title>Geovibrio thiophilus DSM 11263, complete genome.</title>
        <authorList>
            <person name="Spring S."/>
            <person name="Bunk B."/>
            <person name="Sproer C."/>
        </authorList>
    </citation>
    <scope>NUCLEOTIDE SEQUENCE [LARGE SCALE GENOMIC DNA]</scope>
    <source>
        <strain evidence="9 10">DSM 11263</strain>
    </source>
</reference>
<dbReference type="GO" id="GO:0005886">
    <property type="term" value="C:plasma membrane"/>
    <property type="evidence" value="ECO:0007669"/>
    <property type="project" value="UniProtKB-SubCell"/>
</dbReference>
<feature type="domain" description="FMN-binding" evidence="8">
    <location>
        <begin position="90"/>
        <end position="176"/>
    </location>
</feature>
<evidence type="ECO:0000256" key="3">
    <source>
        <dbReference type="ARBA" id="ARBA00022630"/>
    </source>
</evidence>
<dbReference type="GO" id="GO:0009055">
    <property type="term" value="F:electron transfer activity"/>
    <property type="evidence" value="ECO:0007669"/>
    <property type="project" value="InterPro"/>
</dbReference>
<dbReference type="EC" id="7.-.-.-" evidence="6"/>
<dbReference type="InterPro" id="IPR007329">
    <property type="entry name" value="FMN-bd"/>
</dbReference>
<dbReference type="GO" id="GO:0010181">
    <property type="term" value="F:FMN binding"/>
    <property type="evidence" value="ECO:0007669"/>
    <property type="project" value="InterPro"/>
</dbReference>
<dbReference type="OrthoDB" id="9784165at2"/>
<evidence type="ECO:0000256" key="6">
    <source>
        <dbReference type="HAMAP-Rule" id="MF_00479"/>
    </source>
</evidence>
<dbReference type="Pfam" id="PF04205">
    <property type="entry name" value="FMN_bind"/>
    <property type="match status" value="1"/>
</dbReference>
<comment type="function">
    <text evidence="6">Part of a membrane-bound complex that couples electron transfer with translocation of ions across the membrane.</text>
</comment>
<comment type="cofactor">
    <cofactor evidence="6">
        <name>FMN</name>
        <dbReference type="ChEBI" id="CHEBI:58210"/>
    </cofactor>
</comment>
<dbReference type="SMART" id="SM00900">
    <property type="entry name" value="FMN_bind"/>
    <property type="match status" value="1"/>
</dbReference>
<dbReference type="RefSeq" id="WP_128466875.1">
    <property type="nucleotide sequence ID" value="NZ_CP035108.1"/>
</dbReference>
<dbReference type="GO" id="GO:0022900">
    <property type="term" value="P:electron transport chain"/>
    <property type="evidence" value="ECO:0007669"/>
    <property type="project" value="UniProtKB-UniRule"/>
</dbReference>
<dbReference type="AlphaFoldDB" id="A0A410JZM5"/>
<proteinExistence type="inferred from homology"/>
<keyword evidence="6 7" id="KW-1133">Transmembrane helix</keyword>
<keyword evidence="6 7" id="KW-0812">Transmembrane</keyword>
<keyword evidence="1 6" id="KW-0813">Transport</keyword>
<evidence type="ECO:0000256" key="1">
    <source>
        <dbReference type="ARBA" id="ARBA00022448"/>
    </source>
</evidence>
<dbReference type="EMBL" id="CP035108">
    <property type="protein sequence ID" value="QAR33589.1"/>
    <property type="molecule type" value="Genomic_DNA"/>
</dbReference>
<dbReference type="Proteomes" id="UP000287502">
    <property type="component" value="Chromosome"/>
</dbReference>
<dbReference type="KEGG" id="gtl:EP073_09300"/>
<dbReference type="HAMAP" id="MF_00479">
    <property type="entry name" value="RsxG_RnfG"/>
    <property type="match status" value="1"/>
</dbReference>
<accession>A0A410JZM5</accession>
<keyword evidence="4 6" id="KW-0288">FMN</keyword>
<evidence type="ECO:0000256" key="7">
    <source>
        <dbReference type="SAM" id="Phobius"/>
    </source>
</evidence>
<evidence type="ECO:0000256" key="5">
    <source>
        <dbReference type="ARBA" id="ARBA00022982"/>
    </source>
</evidence>
<keyword evidence="6" id="KW-1278">Translocase</keyword>
<feature type="modified residue" description="FMN phosphoryl threonine" evidence="6">
    <location>
        <position position="159"/>
    </location>
</feature>
<comment type="subunit">
    <text evidence="6">The complex is composed of six subunits: RnfA, RnfB, RnfC, RnfD, RnfE and RnfG.</text>
</comment>
<dbReference type="NCBIfam" id="TIGR01947">
    <property type="entry name" value="rnfG"/>
    <property type="match status" value="1"/>
</dbReference>
<sequence>MNRNSVMMVVVLTVIAGISALILAFVFDFTKDRIAEEYRKDFLKGLIVVLPDFDNEPDKEAVEVDGRMLYPAKKDGKLLAYAVQSVSPKGYSGDIVVLMGVDLEGRVTGIEILKHAETPGLGNKIETPHFRDSFKGLTKDDNIAVKKDGGNIEQFSGATISPRAVCEAVTSGLAFMDKALAEVNK</sequence>
<evidence type="ECO:0000259" key="8">
    <source>
        <dbReference type="SMART" id="SM00900"/>
    </source>
</evidence>
<protein>
    <recommendedName>
        <fullName evidence="6">Ion-translocating oxidoreductase complex subunit G</fullName>
        <ecNumber evidence="6">7.-.-.-</ecNumber>
    </recommendedName>
    <alternativeName>
        <fullName evidence="6">Rnf electron transport complex subunit G</fullName>
    </alternativeName>
</protein>